<evidence type="ECO:0000256" key="1">
    <source>
        <dbReference type="SAM" id="MobiDB-lite"/>
    </source>
</evidence>
<feature type="compositionally biased region" description="Pro residues" evidence="1">
    <location>
        <begin position="139"/>
        <end position="179"/>
    </location>
</feature>
<feature type="region of interest" description="Disordered" evidence="1">
    <location>
        <begin position="324"/>
        <end position="387"/>
    </location>
</feature>
<reference evidence="2 3" key="1">
    <citation type="journal article" date="2017" name="PLoS Biol.">
        <title>The sea cucumber genome provides insights into morphological evolution and visceral regeneration.</title>
        <authorList>
            <person name="Zhang X."/>
            <person name="Sun L."/>
            <person name="Yuan J."/>
            <person name="Sun Y."/>
            <person name="Gao Y."/>
            <person name="Zhang L."/>
            <person name="Li S."/>
            <person name="Dai H."/>
            <person name="Hamel J.F."/>
            <person name="Liu C."/>
            <person name="Yu Y."/>
            <person name="Liu S."/>
            <person name="Lin W."/>
            <person name="Guo K."/>
            <person name="Jin S."/>
            <person name="Xu P."/>
            <person name="Storey K.B."/>
            <person name="Huan P."/>
            <person name="Zhang T."/>
            <person name="Zhou Y."/>
            <person name="Zhang J."/>
            <person name="Lin C."/>
            <person name="Li X."/>
            <person name="Xing L."/>
            <person name="Huo D."/>
            <person name="Sun M."/>
            <person name="Wang L."/>
            <person name="Mercier A."/>
            <person name="Li F."/>
            <person name="Yang H."/>
            <person name="Xiang J."/>
        </authorList>
    </citation>
    <scope>NUCLEOTIDE SEQUENCE [LARGE SCALE GENOMIC DNA]</scope>
    <source>
        <strain evidence="2">Shaxun</strain>
        <tissue evidence="2">Muscle</tissue>
    </source>
</reference>
<dbReference type="AlphaFoldDB" id="A0A2G8L8V3"/>
<dbReference type="STRING" id="307972.A0A2G8L8V3"/>
<feature type="compositionally biased region" description="Polar residues" evidence="1">
    <location>
        <begin position="366"/>
        <end position="376"/>
    </location>
</feature>
<keyword evidence="3" id="KW-1185">Reference proteome</keyword>
<organism evidence="2 3">
    <name type="scientific">Stichopus japonicus</name>
    <name type="common">Sea cucumber</name>
    <dbReference type="NCBI Taxonomy" id="307972"/>
    <lineage>
        <taxon>Eukaryota</taxon>
        <taxon>Metazoa</taxon>
        <taxon>Echinodermata</taxon>
        <taxon>Eleutherozoa</taxon>
        <taxon>Echinozoa</taxon>
        <taxon>Holothuroidea</taxon>
        <taxon>Aspidochirotacea</taxon>
        <taxon>Aspidochirotida</taxon>
        <taxon>Stichopodidae</taxon>
        <taxon>Apostichopus</taxon>
    </lineage>
</organism>
<accession>A0A2G8L8V3</accession>
<feature type="compositionally biased region" description="Basic and acidic residues" evidence="1">
    <location>
        <begin position="252"/>
        <end position="261"/>
    </location>
</feature>
<protein>
    <submittedName>
        <fullName evidence="2">Uncharacterized protein</fullName>
    </submittedName>
</protein>
<comment type="caution">
    <text evidence="2">The sequence shown here is derived from an EMBL/GenBank/DDBJ whole genome shotgun (WGS) entry which is preliminary data.</text>
</comment>
<evidence type="ECO:0000313" key="2">
    <source>
        <dbReference type="EMBL" id="PIK56689.1"/>
    </source>
</evidence>
<sequence>MPQMALGLLDQGFLQVQVQDSHHHLRAQPFRPPVVLNLENREGQEEGQIKCHHHHHHPEILQAATDQLRTGYKMATFRTPSPSSNRPNRNSNPLPPPPPQGSRGGPNNRGLPRPPSFVTKGNLPPPPPPGRLPGDSSNNPPPPPPSRLPPPMNGGTPPPPPPNRPPPGRGNRPPPPVRDPPGKEPSRSMPPPPPPARNPDRPGLPPPPSRGGPPPPPPGRNGPPPPPPVGGRGSLPPPPPGRVGPPPPPPSRDSRAPDRSSRVSLQNGDLPGEAFENRFKFNNPSQFPKPPAFKKTPKTYPTKVQANRQNVVCSNIDQSLQDLDPIAANDGGGMFSPAIKNLQSSSGERQAKRGSLRGAQRDPGSNAASVTPSKSFAGTRDKTSPFRFNRTEVPNECLYDSAGGMFRGIRCPVAL</sequence>
<dbReference type="EMBL" id="MRZV01000167">
    <property type="protein sequence ID" value="PIK56689.1"/>
    <property type="molecule type" value="Genomic_DNA"/>
</dbReference>
<dbReference type="Proteomes" id="UP000230750">
    <property type="component" value="Unassembled WGS sequence"/>
</dbReference>
<evidence type="ECO:0000313" key="3">
    <source>
        <dbReference type="Proteomes" id="UP000230750"/>
    </source>
</evidence>
<feature type="compositionally biased region" description="Pro residues" evidence="1">
    <location>
        <begin position="188"/>
        <end position="251"/>
    </location>
</feature>
<proteinExistence type="predicted"/>
<feature type="region of interest" description="Disordered" evidence="1">
    <location>
        <begin position="76"/>
        <end position="306"/>
    </location>
</feature>
<feature type="compositionally biased region" description="Low complexity" evidence="1">
    <location>
        <begin position="80"/>
        <end position="92"/>
    </location>
</feature>
<gene>
    <name evidence="2" type="ORF">BSL78_06411</name>
</gene>
<name>A0A2G8L8V3_STIJA</name>